<protein>
    <recommendedName>
        <fullName evidence="2">YdbS-like PH domain-containing protein</fullName>
    </recommendedName>
</protein>
<feature type="transmembrane region" description="Helical" evidence="1">
    <location>
        <begin position="235"/>
        <end position="262"/>
    </location>
</feature>
<feature type="transmembrane region" description="Helical" evidence="1">
    <location>
        <begin position="21"/>
        <end position="38"/>
    </location>
</feature>
<keyword evidence="4" id="KW-1185">Reference proteome</keyword>
<dbReference type="PANTHER" id="PTHR34473">
    <property type="entry name" value="UPF0699 TRANSMEMBRANE PROTEIN YDBS"/>
    <property type="match status" value="1"/>
</dbReference>
<feature type="transmembrane region" description="Helical" evidence="1">
    <location>
        <begin position="371"/>
        <end position="404"/>
    </location>
</feature>
<dbReference type="KEGG" id="surl:BI350_02965"/>
<dbReference type="Pfam" id="PF03703">
    <property type="entry name" value="bPH_2"/>
    <property type="match status" value="3"/>
</dbReference>
<evidence type="ECO:0000259" key="2">
    <source>
        <dbReference type="Pfam" id="PF03703"/>
    </source>
</evidence>
<dbReference type="InterPro" id="IPR005182">
    <property type="entry name" value="YdbS-like_PH"/>
</dbReference>
<keyword evidence="1" id="KW-0812">Transmembrane</keyword>
<evidence type="ECO:0000256" key="1">
    <source>
        <dbReference type="SAM" id="Phobius"/>
    </source>
</evidence>
<reference evidence="3 4" key="1">
    <citation type="submission" date="2016-09" db="EMBL/GenBank/DDBJ databases">
        <title>Complete genome sequence of the Lysinibacillus sphaericus LMG 22257, a specie of Bacillus with ureolytic activity that can effectively biodeposit calcium carbonate.</title>
        <authorList>
            <person name="Yan W."/>
        </authorList>
    </citation>
    <scope>NUCLEOTIDE SEQUENCE [LARGE SCALE GENOMIC DNA]</scope>
    <source>
        <strain evidence="3 4">LMG 22257</strain>
    </source>
</reference>
<evidence type="ECO:0000313" key="3">
    <source>
        <dbReference type="EMBL" id="AOV09056.1"/>
    </source>
</evidence>
<dbReference type="PIRSF" id="PIRSF026631">
    <property type="entry name" value="UCP026631"/>
    <property type="match status" value="1"/>
</dbReference>
<feature type="domain" description="YdbS-like PH" evidence="2">
    <location>
        <begin position="408"/>
        <end position="487"/>
    </location>
</feature>
<organism evidence="3 4">
    <name type="scientific">Sporosarcina ureilytica</name>
    <dbReference type="NCBI Taxonomy" id="298596"/>
    <lineage>
        <taxon>Bacteria</taxon>
        <taxon>Bacillati</taxon>
        <taxon>Bacillota</taxon>
        <taxon>Bacilli</taxon>
        <taxon>Bacillales</taxon>
        <taxon>Caryophanaceae</taxon>
        <taxon>Sporosarcina</taxon>
    </lineage>
</organism>
<name>A0A1D8JK19_9BACL</name>
<dbReference type="Proteomes" id="UP000185746">
    <property type="component" value="Chromosome"/>
</dbReference>
<keyword evidence="1" id="KW-1133">Transmembrane helix</keyword>
<keyword evidence="1" id="KW-0472">Membrane</keyword>
<dbReference type="AlphaFoldDB" id="A0A1D8JK19"/>
<dbReference type="EMBL" id="CP017560">
    <property type="protein sequence ID" value="AOV09056.1"/>
    <property type="molecule type" value="Genomic_DNA"/>
</dbReference>
<feature type="transmembrane region" description="Helical" evidence="1">
    <location>
        <begin position="44"/>
        <end position="66"/>
    </location>
</feature>
<feature type="domain" description="YdbS-like PH" evidence="2">
    <location>
        <begin position="261"/>
        <end position="332"/>
    </location>
</feature>
<feature type="transmembrane region" description="Helical" evidence="1">
    <location>
        <begin position="190"/>
        <end position="215"/>
    </location>
</feature>
<proteinExistence type="predicted"/>
<sequence length="503" mass="57604">MSKTRYQLHWITAVMSVLKTLKEMIVPILILVFANGVNDTGKWYLDYLTFLIFGFLIIVFFVTGIIKWKRYVYWFEEDELRIEYGLFVKKKRYIPFDRIQSLDYTEGILHRPFNLVKVSVETAGGSASLKAEAELTAITKEAATVIEMEIAEAKKRKIQGANLDEEFIEEVEVERESLVRKIFALSGKDLLVLATTSGGVGLIISGVIIFLFQFADILPIEWAYREVSVFIKSGLLLVAIAVFLILLVIWGISVAMTFFAYYGFTVQIDDEDIVITRGLLEKKRVTVPLNRVQSVRIVENPFRKLFGYANVVIDNAGGGVVGEGAKINLFPIVKKEAINTPLGELFPELVLEKPTNKLPARSKRFYYRIEFVWMVPAVAALSYFFFPFGLFSFLIVPIVISWGLWHHRSAAYEISGNQLTMRFRAFSLQTVYMMKNRIQSMEMKQNYFHRKRKVATVSAAIKSGMGAFYAQVKHMEEEEAERILAWYEPVREAVVVEDLDIEQ</sequence>
<feature type="domain" description="YdbS-like PH" evidence="2">
    <location>
        <begin position="68"/>
        <end position="144"/>
    </location>
</feature>
<gene>
    <name evidence="3" type="ORF">BI350_02965</name>
</gene>
<accession>A0A1D8JK19</accession>
<dbReference type="PANTHER" id="PTHR34473:SF2">
    <property type="entry name" value="UPF0699 TRANSMEMBRANE PROTEIN YDBT"/>
    <property type="match status" value="1"/>
</dbReference>
<evidence type="ECO:0000313" key="4">
    <source>
        <dbReference type="Proteomes" id="UP000185746"/>
    </source>
</evidence>
<dbReference type="InterPro" id="IPR014529">
    <property type="entry name" value="UCP026631"/>
</dbReference>